<reference evidence="1" key="1">
    <citation type="submission" date="2013-12" db="EMBL/GenBank/DDBJ databases">
        <authorList>
            <person name="Genoscope - CEA"/>
        </authorList>
    </citation>
    <scope>NUCLEOTIDE SEQUENCE</scope>
    <source>
        <strain evidence="1">CBS 1993</strain>
    </source>
</reference>
<dbReference type="Pfam" id="PF07247">
    <property type="entry name" value="AATase"/>
    <property type="match status" value="1"/>
</dbReference>
<dbReference type="GO" id="GO:0008080">
    <property type="term" value="F:N-acetyltransferase activity"/>
    <property type="evidence" value="ECO:0007669"/>
    <property type="project" value="TreeGrafter"/>
</dbReference>
<dbReference type="STRING" id="1382522.W6MPV6"/>
<dbReference type="HOGENOM" id="CLU_044733_0_0_1"/>
<name>W6MPV6_9ASCO</name>
<evidence type="ECO:0000313" key="2">
    <source>
        <dbReference type="Proteomes" id="UP000019384"/>
    </source>
</evidence>
<dbReference type="Gene3D" id="3.30.559.30">
    <property type="entry name" value="Nonribosomal peptide synthetase, condensation domain"/>
    <property type="match status" value="1"/>
</dbReference>
<dbReference type="OrthoDB" id="2150604at2759"/>
<keyword evidence="2" id="KW-1185">Reference proteome</keyword>
<dbReference type="SUPFAM" id="SSF52777">
    <property type="entry name" value="CoA-dependent acyltransferases"/>
    <property type="match status" value="1"/>
</dbReference>
<dbReference type="PANTHER" id="PTHR28037">
    <property type="entry name" value="ALCOHOL O-ACETYLTRANSFERASE 1-RELATED"/>
    <property type="match status" value="1"/>
</dbReference>
<gene>
    <name evidence="1" type="ORF">KUCA_T00004350001</name>
</gene>
<dbReference type="Gene3D" id="3.30.559.10">
    <property type="entry name" value="Chloramphenicol acetyltransferase-like domain"/>
    <property type="match status" value="1"/>
</dbReference>
<dbReference type="InterPro" id="IPR023213">
    <property type="entry name" value="CAT-like_dom_sf"/>
</dbReference>
<dbReference type="InterPro" id="IPR052058">
    <property type="entry name" value="Alcohol_O-acetyltransferase"/>
</dbReference>
<dbReference type="RefSeq" id="XP_022460358.1">
    <property type="nucleotide sequence ID" value="XM_022601076.1"/>
</dbReference>
<dbReference type="InterPro" id="IPR010828">
    <property type="entry name" value="Atf2/Sli1-like"/>
</dbReference>
<dbReference type="AlphaFoldDB" id="W6MPV6"/>
<protein>
    <recommendedName>
        <fullName evidence="3">Alcohol acetyltransferase</fullName>
    </recommendedName>
</protein>
<accession>W6MPV6</accession>
<proteinExistence type="predicted"/>
<evidence type="ECO:0008006" key="3">
    <source>
        <dbReference type="Google" id="ProtNLM"/>
    </source>
</evidence>
<dbReference type="Proteomes" id="UP000019384">
    <property type="component" value="Unassembled WGS sequence"/>
</dbReference>
<dbReference type="GeneID" id="34521746"/>
<dbReference type="PANTHER" id="PTHR28037:SF2">
    <property type="entry name" value="ACR018CP"/>
    <property type="match status" value="1"/>
</dbReference>
<reference evidence="1" key="2">
    <citation type="submission" date="2014-02" db="EMBL/GenBank/DDBJ databases">
        <title>Complete DNA sequence of /Kuraishia capsulata/ illustrates novel genomic features among budding yeasts (/Saccharomycotina/).</title>
        <authorList>
            <person name="Morales L."/>
            <person name="Noel B."/>
            <person name="Porcel B."/>
            <person name="Marcet-Houben M."/>
            <person name="Hullo M-F."/>
            <person name="Sacerdot C."/>
            <person name="Tekaia F."/>
            <person name="Leh-Louis V."/>
            <person name="Despons L."/>
            <person name="Khanna V."/>
            <person name="Aury J-M."/>
            <person name="Barbe V."/>
            <person name="Couloux A."/>
            <person name="Labadie K."/>
            <person name="Pelletier E."/>
            <person name="Souciet J-L."/>
            <person name="Boekhout T."/>
            <person name="Gabaldon T."/>
            <person name="Wincker P."/>
            <person name="Dujon B."/>
        </authorList>
    </citation>
    <scope>NUCLEOTIDE SEQUENCE</scope>
    <source>
        <strain evidence="1">CBS 1993</strain>
    </source>
</reference>
<evidence type="ECO:0000313" key="1">
    <source>
        <dbReference type="EMBL" id="CDK28368.1"/>
    </source>
</evidence>
<sequence length="421" mass="46913">MSREFNFIEKFYHARYQQDLFDTFVTYSHFVNPLDRNTIENVMGSIVRSHAFFRQACHESTFNTLSPDQIDIAAQIEIVSPEKIPEFCVDLCCATSSFPYEGEVGWRLYYAENSQILILHCNHVLFDGQSAANFHKLFAEHVGDGKGITIDGQVDVPFVDSTRLVNYSPSKLEIVKKVAGILLKSWWYHRNTFRMPAAISAPGRRAPHIKVLTLSKDQTDRLIAVCRSRKVALSSLLLSLTHLATLYLTANTDVVCDVPVSLRRWLDKEQASTVYPGFDPDFGFFVTAASLLIHSQKKFSWDIVSKLHANLHALATPQAITDVGLLESVDANKYLKEATTKSKASTFELSNLGSIKLDTSVVDSVVFVQAPGHVSGYFCTNAVGYGTGLSISLTCVQEVNQSAFFAEFERLLMGIIETGEA</sequence>
<organism evidence="1 2">
    <name type="scientific">Kuraishia capsulata CBS 1993</name>
    <dbReference type="NCBI Taxonomy" id="1382522"/>
    <lineage>
        <taxon>Eukaryota</taxon>
        <taxon>Fungi</taxon>
        <taxon>Dikarya</taxon>
        <taxon>Ascomycota</taxon>
        <taxon>Saccharomycotina</taxon>
        <taxon>Pichiomycetes</taxon>
        <taxon>Pichiales</taxon>
        <taxon>Pichiaceae</taxon>
        <taxon>Kuraishia</taxon>
    </lineage>
</organism>
<dbReference type="EMBL" id="HG793129">
    <property type="protein sequence ID" value="CDK28368.1"/>
    <property type="molecule type" value="Genomic_DNA"/>
</dbReference>